<evidence type="ECO:0000313" key="2">
    <source>
        <dbReference type="EMBL" id="NME44205.1"/>
    </source>
</evidence>
<dbReference type="Proteomes" id="UP000540014">
    <property type="component" value="Unassembled WGS sequence"/>
</dbReference>
<dbReference type="RefSeq" id="WP_168965113.1">
    <property type="nucleotide sequence ID" value="NZ_JABAFR010000009.1"/>
</dbReference>
<evidence type="ECO:0000313" key="3">
    <source>
        <dbReference type="Proteomes" id="UP000540014"/>
    </source>
</evidence>
<dbReference type="AlphaFoldDB" id="A0A7X9NH86"/>
<organism evidence="2 3">
    <name type="scientific">Faecalicoccus pleomorphus</name>
    <dbReference type="NCBI Taxonomy" id="1323"/>
    <lineage>
        <taxon>Bacteria</taxon>
        <taxon>Bacillati</taxon>
        <taxon>Bacillota</taxon>
        <taxon>Erysipelotrichia</taxon>
        <taxon>Erysipelotrichales</taxon>
        <taxon>Erysipelotrichaceae</taxon>
        <taxon>Faecalicoccus</taxon>
    </lineage>
</organism>
<sequence>MSYSLFHTVRLKSSELNSNLVWILEQFNIDANSFIQWVLCLLLIQEPCSPMIQIVLKKCEPIHKADINTFPSTGSFIGKMERLFILLMLSLHQYAVLGLILTAKSITRYKKISEDPQFSEYYLIGTLLSSLFVIILFLCIFSQ</sequence>
<keyword evidence="1" id="KW-0472">Membrane</keyword>
<accession>A0A7X9NH86</accession>
<feature type="transmembrane region" description="Helical" evidence="1">
    <location>
        <begin position="83"/>
        <end position="101"/>
    </location>
</feature>
<gene>
    <name evidence="2" type="ORF">HF861_04820</name>
</gene>
<keyword evidence="1" id="KW-0812">Transmembrane</keyword>
<evidence type="ECO:0008006" key="4">
    <source>
        <dbReference type="Google" id="ProtNLM"/>
    </source>
</evidence>
<evidence type="ECO:0000256" key="1">
    <source>
        <dbReference type="SAM" id="Phobius"/>
    </source>
</evidence>
<feature type="transmembrane region" description="Helical" evidence="1">
    <location>
        <begin position="121"/>
        <end position="141"/>
    </location>
</feature>
<keyword evidence="1" id="KW-1133">Transmembrane helix</keyword>
<name>A0A7X9NH86_9FIRM</name>
<comment type="caution">
    <text evidence="2">The sequence shown here is derived from an EMBL/GenBank/DDBJ whole genome shotgun (WGS) entry which is preliminary data.</text>
</comment>
<protein>
    <recommendedName>
        <fullName evidence="4">DUF3307 domain-containing protein</fullName>
    </recommendedName>
</protein>
<reference evidence="2 3" key="1">
    <citation type="submission" date="2020-04" db="EMBL/GenBank/DDBJ databases">
        <authorList>
            <person name="Hitch T.C.A."/>
            <person name="Wylensek D."/>
            <person name="Clavel T."/>
        </authorList>
    </citation>
    <scope>NUCLEOTIDE SEQUENCE [LARGE SCALE GENOMIC DNA]</scope>
    <source>
        <strain evidence="2 3">BSM-383-APC-22F</strain>
    </source>
</reference>
<dbReference type="EMBL" id="JABAFR010000009">
    <property type="protein sequence ID" value="NME44205.1"/>
    <property type="molecule type" value="Genomic_DNA"/>
</dbReference>
<proteinExistence type="predicted"/>